<accession>A0A6S7HYM3</accession>
<dbReference type="GO" id="GO:0046872">
    <property type="term" value="F:metal ion binding"/>
    <property type="evidence" value="ECO:0007669"/>
    <property type="project" value="UniProtKB-KW"/>
</dbReference>
<evidence type="ECO:0000313" key="9">
    <source>
        <dbReference type="EMBL" id="CAB3998007.1"/>
    </source>
</evidence>
<comment type="subunit">
    <text evidence="3">Homotrimer.</text>
</comment>
<dbReference type="GO" id="GO:0042806">
    <property type="term" value="F:fucose binding"/>
    <property type="evidence" value="ECO:0007669"/>
    <property type="project" value="UniProtKB-ARBA"/>
</dbReference>
<feature type="region of interest" description="Disordered" evidence="8">
    <location>
        <begin position="80"/>
        <end position="150"/>
    </location>
</feature>
<keyword evidence="10" id="KW-1185">Reference proteome</keyword>
<dbReference type="OrthoDB" id="5985841at2759"/>
<dbReference type="Gene3D" id="2.60.120.260">
    <property type="entry name" value="Galactose-binding domain-like"/>
    <property type="match status" value="2"/>
</dbReference>
<dbReference type="Gene3D" id="1.10.287.700">
    <property type="entry name" value="Helix hairpin bin"/>
    <property type="match status" value="1"/>
</dbReference>
<dbReference type="InterPro" id="IPR006585">
    <property type="entry name" value="FTP1"/>
</dbReference>
<sequence length="740" mass="80851">MDGLLKDDVIVKELTMNITRDRKGRRTRSDLVSVSEAFIVANIHAENMAIYRFVLVIGLLVLVRKSFSAPTLTSTKIELNHTTPATNPEISTEEKSTSPTVTEAISTSNSEENTTLPNNDESSSVQPTTAMEGTTEEAMAGENSTEQTTTKEVMAVQISTEKTMSRQNQTANAVQNTTEGSLKNVTASTNVTNTTQAVEEVGPSSILYPVCSSYLGIHSKKIIKDEQMSATSTLDARDLMKLINSTLEALGRDSNETSTSVKSNFTITGNMTAAHDGRLGNTKGSWCASEDPLAGDHHLIVDLGKVNILEGVITQGRSDSDNWVTEYTVSYSSNKRHWFHILNGREHVVFEGNKDRNTMAVRSFPHRIAAKYIKFTPTSFHGKFMCMRVEAIGCHPDAVNVAKKQPVQQSSSERNLTSSSKAVDGKFISPLLNETCTRTQRQSSPWLRIDLRRSYHVKEIFISNQEHRYGWDMFDFEVRVGNSLDNEGNDNPLCHPLYTVQPGKIGTIVCKNTTVGRYVNIRIDREDMQLSLCEVAVIGVAETIVKLGLEDIANSLKTGSIPGEAGEIGGDVVGGLLGQLQAQLGGGMGMLAGLQGQGMGMLNNLKGQGMGMLNNLKGQGMGMLNNLKGQGLEMANKLKNQGLEMANKMKEQGMEMANKAKEQAMKAANKAKEQAMKAANKAKEQAMKAANKAKEQAMKEANKAKEQAMEEANKAKEQGMAMVGDMQGQMNQQQDKFKKK</sequence>
<dbReference type="SUPFAM" id="SSF49785">
    <property type="entry name" value="Galactose-binding domain-like"/>
    <property type="match status" value="2"/>
</dbReference>
<comment type="function">
    <text evidence="1">Acts as a defensive agent. Recognizes blood group fucosylated oligosaccharides including A, B, H and Lewis B-type antigens. Does not recognize Lewis A antigen and has low affinity for monovalent haptens.</text>
</comment>
<evidence type="ECO:0000256" key="5">
    <source>
        <dbReference type="ARBA" id="ARBA00022734"/>
    </source>
</evidence>
<dbReference type="AlphaFoldDB" id="A0A6S7HYM3"/>
<dbReference type="SMART" id="SM00231">
    <property type="entry name" value="FA58C"/>
    <property type="match status" value="1"/>
</dbReference>
<dbReference type="GO" id="GO:0010185">
    <property type="term" value="P:regulation of cellular defense response"/>
    <property type="evidence" value="ECO:0007669"/>
    <property type="project" value="UniProtKB-ARBA"/>
</dbReference>
<evidence type="ECO:0000313" key="10">
    <source>
        <dbReference type="Proteomes" id="UP001152795"/>
    </source>
</evidence>
<dbReference type="InterPro" id="IPR008979">
    <property type="entry name" value="Galactose-bd-like_sf"/>
</dbReference>
<evidence type="ECO:0000256" key="7">
    <source>
        <dbReference type="ARBA" id="ARBA00023157"/>
    </source>
</evidence>
<proteinExistence type="inferred from homology"/>
<comment type="similarity">
    <text evidence="2">Belongs to the fucolectin family.</text>
</comment>
<reference evidence="9" key="1">
    <citation type="submission" date="2020-04" db="EMBL/GenBank/DDBJ databases">
        <authorList>
            <person name="Alioto T."/>
            <person name="Alioto T."/>
            <person name="Gomez Garrido J."/>
        </authorList>
    </citation>
    <scope>NUCLEOTIDE SEQUENCE</scope>
    <source>
        <strain evidence="9">A484AB</strain>
    </source>
</reference>
<dbReference type="InterPro" id="IPR000421">
    <property type="entry name" value="FA58C"/>
</dbReference>
<comment type="caution">
    <text evidence="9">The sequence shown here is derived from an EMBL/GenBank/DDBJ whole genome shotgun (WGS) entry which is preliminary data.</text>
</comment>
<feature type="non-terminal residue" evidence="9">
    <location>
        <position position="1"/>
    </location>
</feature>
<dbReference type="SMART" id="SM00607">
    <property type="entry name" value="FTP"/>
    <property type="match status" value="1"/>
</dbReference>
<name>A0A6S7HYM3_PARCT</name>
<keyword evidence="4" id="KW-0479">Metal-binding</keyword>
<dbReference type="Pfam" id="PF00754">
    <property type="entry name" value="F5_F8_type_C"/>
    <property type="match status" value="1"/>
</dbReference>
<evidence type="ECO:0000256" key="2">
    <source>
        <dbReference type="ARBA" id="ARBA00010147"/>
    </source>
</evidence>
<evidence type="ECO:0000256" key="8">
    <source>
        <dbReference type="SAM" id="MobiDB-lite"/>
    </source>
</evidence>
<keyword evidence="6" id="KW-0106">Calcium</keyword>
<evidence type="ECO:0000256" key="6">
    <source>
        <dbReference type="ARBA" id="ARBA00022837"/>
    </source>
</evidence>
<dbReference type="Proteomes" id="UP001152795">
    <property type="component" value="Unassembled WGS sequence"/>
</dbReference>
<keyword evidence="5" id="KW-0430">Lectin</keyword>
<keyword evidence="7" id="KW-1015">Disulfide bond</keyword>
<evidence type="ECO:0000256" key="3">
    <source>
        <dbReference type="ARBA" id="ARBA00011233"/>
    </source>
</evidence>
<feature type="compositionally biased region" description="Polar residues" evidence="8">
    <location>
        <begin position="80"/>
        <end position="90"/>
    </location>
</feature>
<dbReference type="CDD" id="cd00057">
    <property type="entry name" value="FA58C"/>
    <property type="match status" value="1"/>
</dbReference>
<organism evidence="9 10">
    <name type="scientific">Paramuricea clavata</name>
    <name type="common">Red gorgonian</name>
    <name type="synonym">Violescent sea-whip</name>
    <dbReference type="NCBI Taxonomy" id="317549"/>
    <lineage>
        <taxon>Eukaryota</taxon>
        <taxon>Metazoa</taxon>
        <taxon>Cnidaria</taxon>
        <taxon>Anthozoa</taxon>
        <taxon>Octocorallia</taxon>
        <taxon>Malacalcyonacea</taxon>
        <taxon>Plexauridae</taxon>
        <taxon>Paramuricea</taxon>
    </lineage>
</organism>
<evidence type="ECO:0000256" key="1">
    <source>
        <dbReference type="ARBA" id="ARBA00002219"/>
    </source>
</evidence>
<feature type="region of interest" description="Disordered" evidence="8">
    <location>
        <begin position="690"/>
        <end position="716"/>
    </location>
</feature>
<feature type="compositionally biased region" description="Polar residues" evidence="8">
    <location>
        <begin position="97"/>
        <end position="127"/>
    </location>
</feature>
<dbReference type="Pfam" id="PF22633">
    <property type="entry name" value="F5_F8_type_C_2"/>
    <property type="match status" value="1"/>
</dbReference>
<dbReference type="CDD" id="cd06503">
    <property type="entry name" value="ATP-synt_Fo_b"/>
    <property type="match status" value="1"/>
</dbReference>
<dbReference type="PROSITE" id="PS50022">
    <property type="entry name" value="FA58C_3"/>
    <property type="match status" value="1"/>
</dbReference>
<feature type="compositionally biased region" description="Low complexity" evidence="8">
    <location>
        <begin position="128"/>
        <end position="142"/>
    </location>
</feature>
<evidence type="ECO:0000256" key="4">
    <source>
        <dbReference type="ARBA" id="ARBA00022723"/>
    </source>
</evidence>
<protein>
    <submittedName>
        <fullName evidence="9">Uncharacterized protein</fullName>
    </submittedName>
</protein>
<gene>
    <name evidence="9" type="ORF">PACLA_8A052578</name>
</gene>
<dbReference type="GO" id="GO:0001868">
    <property type="term" value="P:regulation of complement activation, lectin pathway"/>
    <property type="evidence" value="ECO:0007669"/>
    <property type="project" value="UniProtKB-ARBA"/>
</dbReference>
<dbReference type="PANTHER" id="PTHR45713:SF6">
    <property type="entry name" value="F5_8 TYPE C DOMAIN-CONTAINING PROTEIN"/>
    <property type="match status" value="1"/>
</dbReference>
<dbReference type="InterPro" id="IPR051941">
    <property type="entry name" value="BG_Antigen-Binding_Lectin"/>
</dbReference>
<dbReference type="PANTHER" id="PTHR45713">
    <property type="entry name" value="FTP DOMAIN-CONTAINING PROTEIN"/>
    <property type="match status" value="1"/>
</dbReference>
<dbReference type="EMBL" id="CACRXK020003248">
    <property type="protein sequence ID" value="CAB3998007.1"/>
    <property type="molecule type" value="Genomic_DNA"/>
</dbReference>